<comment type="caution">
    <text evidence="3">The sequence shown here is derived from an EMBL/GenBank/DDBJ whole genome shotgun (WGS) entry which is preliminary data.</text>
</comment>
<feature type="chain" id="PRO_5035773849" evidence="2">
    <location>
        <begin position="19"/>
        <end position="110"/>
    </location>
</feature>
<gene>
    <name evidence="3" type="ORF">PVAP13_1KG085000</name>
</gene>
<reference evidence="3" key="1">
    <citation type="submission" date="2020-05" db="EMBL/GenBank/DDBJ databases">
        <title>WGS assembly of Panicum virgatum.</title>
        <authorList>
            <person name="Lovell J.T."/>
            <person name="Jenkins J."/>
            <person name="Shu S."/>
            <person name="Juenger T.E."/>
            <person name="Schmutz J."/>
        </authorList>
    </citation>
    <scope>NUCLEOTIDE SEQUENCE</scope>
    <source>
        <strain evidence="3">AP13</strain>
    </source>
</reference>
<proteinExistence type="predicted"/>
<evidence type="ECO:0000256" key="2">
    <source>
        <dbReference type="SAM" id="SignalP"/>
    </source>
</evidence>
<keyword evidence="2" id="KW-0732">Signal</keyword>
<keyword evidence="4" id="KW-1185">Reference proteome</keyword>
<feature type="signal peptide" evidence="2">
    <location>
        <begin position="1"/>
        <end position="18"/>
    </location>
</feature>
<accession>A0A8T0XCL9</accession>
<sequence>MSYLIFMILCIGLRPSRIRPVRCSPIGQHNIARVLIQDMGLVKVLLVPPEAQRQVPAVTPWGACTQRRADPVRRGNSPARAQPGNNGGIESNLGWDKWRWGNIFEESRGY</sequence>
<protein>
    <submittedName>
        <fullName evidence="3">Uncharacterized protein</fullName>
    </submittedName>
</protein>
<dbReference type="EMBL" id="CM029037">
    <property type="protein sequence ID" value="KAG2656518.1"/>
    <property type="molecule type" value="Genomic_DNA"/>
</dbReference>
<evidence type="ECO:0000256" key="1">
    <source>
        <dbReference type="SAM" id="MobiDB-lite"/>
    </source>
</evidence>
<feature type="region of interest" description="Disordered" evidence="1">
    <location>
        <begin position="66"/>
        <end position="91"/>
    </location>
</feature>
<dbReference type="AlphaFoldDB" id="A0A8T0XCL9"/>
<organism evidence="3 4">
    <name type="scientific">Panicum virgatum</name>
    <name type="common">Blackwell switchgrass</name>
    <dbReference type="NCBI Taxonomy" id="38727"/>
    <lineage>
        <taxon>Eukaryota</taxon>
        <taxon>Viridiplantae</taxon>
        <taxon>Streptophyta</taxon>
        <taxon>Embryophyta</taxon>
        <taxon>Tracheophyta</taxon>
        <taxon>Spermatophyta</taxon>
        <taxon>Magnoliopsida</taxon>
        <taxon>Liliopsida</taxon>
        <taxon>Poales</taxon>
        <taxon>Poaceae</taxon>
        <taxon>PACMAD clade</taxon>
        <taxon>Panicoideae</taxon>
        <taxon>Panicodae</taxon>
        <taxon>Paniceae</taxon>
        <taxon>Panicinae</taxon>
        <taxon>Panicum</taxon>
        <taxon>Panicum sect. Hiantes</taxon>
    </lineage>
</organism>
<evidence type="ECO:0000313" key="4">
    <source>
        <dbReference type="Proteomes" id="UP000823388"/>
    </source>
</evidence>
<dbReference type="Proteomes" id="UP000823388">
    <property type="component" value="Chromosome 1K"/>
</dbReference>
<evidence type="ECO:0000313" key="3">
    <source>
        <dbReference type="EMBL" id="KAG2656518.1"/>
    </source>
</evidence>
<name>A0A8T0XCL9_PANVG</name>